<dbReference type="AlphaFoldDB" id="F6Z7V5"/>
<dbReference type="HOGENOM" id="CLU_005391_0_1_1"/>
<comment type="similarity">
    <text evidence="1">Belongs to the aldehyde dehydrogenase family.</text>
</comment>
<keyword evidence="4" id="KW-1185">Reference proteome</keyword>
<dbReference type="InterPro" id="IPR016162">
    <property type="entry name" value="Ald_DH_N"/>
</dbReference>
<dbReference type="RefSeq" id="XP_026690052.1">
    <property type="nucleotide sequence ID" value="XM_026834251.1"/>
</dbReference>
<evidence type="ECO:0000313" key="4">
    <source>
        <dbReference type="Proteomes" id="UP000008144"/>
    </source>
</evidence>
<dbReference type="GO" id="GO:0006081">
    <property type="term" value="P:aldehyde metabolic process"/>
    <property type="evidence" value="ECO:0000318"/>
    <property type="project" value="GO_Central"/>
</dbReference>
<dbReference type="GeneTree" id="ENSGT00940000158815"/>
<dbReference type="FunCoup" id="F6Z7V5">
    <property type="interactions" value="1"/>
</dbReference>
<name>F6Z7V5_CIOIN</name>
<protein>
    <submittedName>
        <fullName evidence="3">Retinal dehydrogenase 2</fullName>
    </submittedName>
</protein>
<dbReference type="OrthoDB" id="310895at2759"/>
<reference evidence="3" key="2">
    <citation type="journal article" date="2008" name="Genome Biol.">
        <title>Improved genome assembly and evidence-based global gene model set for the chordate Ciona intestinalis: new insight into intron and operon populations.</title>
        <authorList>
            <person name="Satou Y."/>
            <person name="Mineta K."/>
            <person name="Ogasawara M."/>
            <person name="Sasakura Y."/>
            <person name="Shoguchi E."/>
            <person name="Ueno K."/>
            <person name="Yamada L."/>
            <person name="Matsumoto J."/>
            <person name="Wasserscheid J."/>
            <person name="Dewar K."/>
            <person name="Wiley G.B."/>
            <person name="Macmil S.L."/>
            <person name="Roe B.A."/>
            <person name="Zeller R.W."/>
            <person name="Hastings K.E."/>
            <person name="Lemaire P."/>
            <person name="Lindquist E."/>
            <person name="Endo T."/>
            <person name="Hotta K."/>
            <person name="Inaba K."/>
        </authorList>
    </citation>
    <scope>NUCLEOTIDE SEQUENCE [LARGE SCALE GENOMIC DNA]</scope>
    <source>
        <strain evidence="3">wild type</strain>
    </source>
</reference>
<dbReference type="Ensembl" id="ENSCINT00000016285.3">
    <property type="protein sequence ID" value="ENSCINP00000016285.3"/>
    <property type="gene ID" value="ENSCING00000007939.3"/>
</dbReference>
<dbReference type="STRING" id="7719.ENSCINP00000016285"/>
<organism evidence="3 4">
    <name type="scientific">Ciona intestinalis</name>
    <name type="common">Transparent sea squirt</name>
    <name type="synonym">Ascidia intestinalis</name>
    <dbReference type="NCBI Taxonomy" id="7719"/>
    <lineage>
        <taxon>Eukaryota</taxon>
        <taxon>Metazoa</taxon>
        <taxon>Chordata</taxon>
        <taxon>Tunicata</taxon>
        <taxon>Ascidiacea</taxon>
        <taxon>Phlebobranchia</taxon>
        <taxon>Cionidae</taxon>
        <taxon>Ciona</taxon>
    </lineage>
</organism>
<dbReference type="InterPro" id="IPR016163">
    <property type="entry name" value="Ald_DH_C"/>
</dbReference>
<dbReference type="Gene3D" id="3.40.309.10">
    <property type="entry name" value="Aldehyde Dehydrogenase, Chain A, domain 2"/>
    <property type="match status" value="1"/>
</dbReference>
<reference evidence="3" key="4">
    <citation type="submission" date="2025-09" db="UniProtKB">
        <authorList>
            <consortium name="Ensembl"/>
        </authorList>
    </citation>
    <scope>IDENTIFICATION</scope>
</reference>
<dbReference type="PANTHER" id="PTHR11699">
    <property type="entry name" value="ALDEHYDE DEHYDROGENASE-RELATED"/>
    <property type="match status" value="1"/>
</dbReference>
<dbReference type="SMR" id="F6Z7V5"/>
<evidence type="ECO:0000256" key="1">
    <source>
        <dbReference type="ARBA" id="ARBA00009986"/>
    </source>
</evidence>
<gene>
    <name evidence="3" type="primary">LOC100180469</name>
</gene>
<dbReference type="InterPro" id="IPR016161">
    <property type="entry name" value="Ald_DH/histidinol_DH"/>
</dbReference>
<dbReference type="InParanoid" id="F6Z7V5"/>
<dbReference type="SUPFAM" id="SSF53720">
    <property type="entry name" value="ALDH-like"/>
    <property type="match status" value="1"/>
</dbReference>
<dbReference type="Proteomes" id="UP000008144">
    <property type="component" value="Chromosome 4"/>
</dbReference>
<dbReference type="KEGG" id="cin:100180469"/>
<proteinExistence type="inferred from homology"/>
<dbReference type="FunFam" id="3.40.605.10:FF:000050">
    <property type="entry name" value="Aldehyde dehydrogenase, mitochondrial"/>
    <property type="match status" value="1"/>
</dbReference>
<dbReference type="OMA" id="MEISPQT"/>
<dbReference type="FunFam" id="3.40.309.10:FF:000001">
    <property type="entry name" value="Mitochondrial aldehyde dehydrogenase 2"/>
    <property type="match status" value="1"/>
</dbReference>
<accession>A0A1W2WNN6</accession>
<dbReference type="Pfam" id="PF00171">
    <property type="entry name" value="Aldedh"/>
    <property type="match status" value="1"/>
</dbReference>
<dbReference type="EMBL" id="EAAA01001911">
    <property type="status" value="NOT_ANNOTATED_CDS"/>
    <property type="molecule type" value="Genomic_DNA"/>
</dbReference>
<dbReference type="GeneID" id="100180469"/>
<reference evidence="3" key="3">
    <citation type="submission" date="2025-08" db="UniProtKB">
        <authorList>
            <consortium name="Ensembl"/>
        </authorList>
    </citation>
    <scope>IDENTIFICATION</scope>
</reference>
<dbReference type="Gene3D" id="3.40.605.10">
    <property type="entry name" value="Aldehyde Dehydrogenase, Chain A, domain 1"/>
    <property type="match status" value="1"/>
</dbReference>
<feature type="domain" description="Aldehyde dehydrogenase" evidence="2">
    <location>
        <begin position="49"/>
        <end position="510"/>
    </location>
</feature>
<accession>F6Z7V5</accession>
<evidence type="ECO:0000313" key="3">
    <source>
        <dbReference type="Ensembl" id="ENSCINP00000016285.3"/>
    </source>
</evidence>
<reference evidence="4" key="1">
    <citation type="journal article" date="2002" name="Science">
        <title>The draft genome of Ciona intestinalis: insights into chordate and vertebrate origins.</title>
        <authorList>
            <person name="Dehal P."/>
            <person name="Satou Y."/>
            <person name="Campbell R.K."/>
            <person name="Chapman J."/>
            <person name="Degnan B."/>
            <person name="De Tomaso A."/>
            <person name="Davidson B."/>
            <person name="Di Gregorio A."/>
            <person name="Gelpke M."/>
            <person name="Goodstein D.M."/>
            <person name="Harafuji N."/>
            <person name="Hastings K.E."/>
            <person name="Ho I."/>
            <person name="Hotta K."/>
            <person name="Huang W."/>
            <person name="Kawashima T."/>
            <person name="Lemaire P."/>
            <person name="Martinez D."/>
            <person name="Meinertzhagen I.A."/>
            <person name="Necula S."/>
            <person name="Nonaka M."/>
            <person name="Putnam N."/>
            <person name="Rash S."/>
            <person name="Saiga H."/>
            <person name="Satake M."/>
            <person name="Terry A."/>
            <person name="Yamada L."/>
            <person name="Wang H.G."/>
            <person name="Awazu S."/>
            <person name="Azumi K."/>
            <person name="Boore J."/>
            <person name="Branno M."/>
            <person name="Chin-Bow S."/>
            <person name="DeSantis R."/>
            <person name="Doyle S."/>
            <person name="Francino P."/>
            <person name="Keys D.N."/>
            <person name="Haga S."/>
            <person name="Hayashi H."/>
            <person name="Hino K."/>
            <person name="Imai K.S."/>
            <person name="Inaba K."/>
            <person name="Kano S."/>
            <person name="Kobayashi K."/>
            <person name="Kobayashi M."/>
            <person name="Lee B.I."/>
            <person name="Makabe K.W."/>
            <person name="Manohar C."/>
            <person name="Matassi G."/>
            <person name="Medina M."/>
            <person name="Mochizuki Y."/>
            <person name="Mount S."/>
            <person name="Morishita T."/>
            <person name="Miura S."/>
            <person name="Nakayama A."/>
            <person name="Nishizaka S."/>
            <person name="Nomoto H."/>
            <person name="Ohta F."/>
            <person name="Oishi K."/>
            <person name="Rigoutsos I."/>
            <person name="Sano M."/>
            <person name="Sasaki A."/>
            <person name="Sasakura Y."/>
            <person name="Shoguchi E."/>
            <person name="Shin-i T."/>
            <person name="Spagnuolo A."/>
            <person name="Stainier D."/>
            <person name="Suzuki M.M."/>
            <person name="Tassy O."/>
            <person name="Takatori N."/>
            <person name="Tokuoka M."/>
            <person name="Yagi K."/>
            <person name="Yoshizaki F."/>
            <person name="Wada S."/>
            <person name="Zhang C."/>
            <person name="Hyatt P.D."/>
            <person name="Larimer F."/>
            <person name="Detter C."/>
            <person name="Doggett N."/>
            <person name="Glavina T."/>
            <person name="Hawkins T."/>
            <person name="Richardson P."/>
            <person name="Lucas S."/>
            <person name="Kohara Y."/>
            <person name="Levine M."/>
            <person name="Satoh N."/>
            <person name="Rokhsar D.S."/>
        </authorList>
    </citation>
    <scope>NUCLEOTIDE SEQUENCE [LARGE SCALE GENOMIC DNA]</scope>
</reference>
<dbReference type="GO" id="GO:0004029">
    <property type="term" value="F:aldehyde dehydrogenase (NAD+) activity"/>
    <property type="evidence" value="ECO:0000318"/>
    <property type="project" value="GO_Central"/>
</dbReference>
<dbReference type="InterPro" id="IPR015590">
    <property type="entry name" value="Aldehyde_DH_dom"/>
</dbReference>
<evidence type="ECO:0000259" key="2">
    <source>
        <dbReference type="Pfam" id="PF00171"/>
    </source>
</evidence>
<sequence>MSSVVSAVPAASQIPEVNKDPVSCIPWPIPPPNPGLDIKYNKIFISNEWVDACDGEEIDDVNPATEKVITKVAYGKQADVDRAVAAASKAFQPSSKWRRMDASDRGVLINKLADLIDANKCYLACLESLDCGKPYTHSFFMDTGVSKILRYYAGWTDKMHGKTLPVDGDYLSYTLVQPVGVCGLILPWNVPLISLCMKIGPALCCGNTVVIKPNEQTPLSALYIASLAKEAGFPEGVFNVVPGGPEAGAAMASHSGINKISFTGSIAVGRKIEESSAKTNLKRLTLELSGNCPNIVFADADLDYAVENAHQAVFMNQGQLCTAGARTFVQEDIYDEFVAKSVARAARRIVADPFQLHSEQGPQISQKHLDSILGYVKSGIEEGAKLECGGSRHGSTGYYMQPTVFSNVTDTMRIAKEEIFGPVQCIFKFKTVEEVIQRANNTEYGLAAGIFTKDVSVALEMAKALESGTVWVNCYNAFAVQSPFGGLKMSGKGKEMGEESLREFSDVKTVTLKLPQIQNISIGTGSTVQYSTPKVSPN</sequence>